<evidence type="ECO:0000313" key="3">
    <source>
        <dbReference type="EMBL" id="CAL4135208.1"/>
    </source>
</evidence>
<feature type="transmembrane region" description="Helical" evidence="2">
    <location>
        <begin position="313"/>
        <end position="333"/>
    </location>
</feature>
<name>A0AAV2RRY6_MEGNR</name>
<accession>A0AAV2RRY6</accession>
<dbReference type="AlphaFoldDB" id="A0AAV2RRY6"/>
<reference evidence="3 4" key="1">
    <citation type="submission" date="2024-05" db="EMBL/GenBank/DDBJ databases">
        <authorList>
            <person name="Wallberg A."/>
        </authorList>
    </citation>
    <scope>NUCLEOTIDE SEQUENCE [LARGE SCALE GENOMIC DNA]</scope>
</reference>
<keyword evidence="2" id="KW-0472">Membrane</keyword>
<feature type="region of interest" description="Disordered" evidence="1">
    <location>
        <begin position="399"/>
        <end position="422"/>
    </location>
</feature>
<dbReference type="EMBL" id="CAXKWB010029139">
    <property type="protein sequence ID" value="CAL4135208.1"/>
    <property type="molecule type" value="Genomic_DNA"/>
</dbReference>
<evidence type="ECO:0008006" key="5">
    <source>
        <dbReference type="Google" id="ProtNLM"/>
    </source>
</evidence>
<feature type="transmembrane region" description="Helical" evidence="2">
    <location>
        <begin position="105"/>
        <end position="129"/>
    </location>
</feature>
<evidence type="ECO:0000256" key="1">
    <source>
        <dbReference type="SAM" id="MobiDB-lite"/>
    </source>
</evidence>
<feature type="transmembrane region" description="Helical" evidence="2">
    <location>
        <begin position="286"/>
        <end position="306"/>
    </location>
</feature>
<comment type="caution">
    <text evidence="3">The sequence shown here is derived from an EMBL/GenBank/DDBJ whole genome shotgun (WGS) entry which is preliminary data.</text>
</comment>
<gene>
    <name evidence="3" type="ORF">MNOR_LOCUS27543</name>
</gene>
<evidence type="ECO:0000256" key="2">
    <source>
        <dbReference type="SAM" id="Phobius"/>
    </source>
</evidence>
<organism evidence="3 4">
    <name type="scientific">Meganyctiphanes norvegica</name>
    <name type="common">Northern krill</name>
    <name type="synonym">Thysanopoda norvegica</name>
    <dbReference type="NCBI Taxonomy" id="48144"/>
    <lineage>
        <taxon>Eukaryota</taxon>
        <taxon>Metazoa</taxon>
        <taxon>Ecdysozoa</taxon>
        <taxon>Arthropoda</taxon>
        <taxon>Crustacea</taxon>
        <taxon>Multicrustacea</taxon>
        <taxon>Malacostraca</taxon>
        <taxon>Eumalacostraca</taxon>
        <taxon>Eucarida</taxon>
        <taxon>Euphausiacea</taxon>
        <taxon>Euphausiidae</taxon>
        <taxon>Meganyctiphanes</taxon>
    </lineage>
</organism>
<keyword evidence="2" id="KW-0812">Transmembrane</keyword>
<feature type="compositionally biased region" description="Basic and acidic residues" evidence="1">
    <location>
        <begin position="411"/>
        <end position="422"/>
    </location>
</feature>
<proteinExistence type="predicted"/>
<sequence>MVLKIMVTWRVFRKVIDEGEDSNALKLVATMANIIFAFAEDIPQITFQVMFYVKTVLNLRGSVGAIVDVRSWLPVLTIISSCLSLSKNFTEYSSVSHNRSLTSHLVIFATTFIAAGGRVLVCCLMAAGIPFVVSGQLTAPATWMIVVPVGSAVGVQLILGLAQFGLSCGRNLIAHTCLWTKTNVDSPDFTDVDTIQTDSTADSFAFTLAPIRNRSSPDQSNHQKLLNIIYKLGGGLRSILFSVTVDAHSLLGLYSSAVYATWALWFKMRYVTVGIRSAYSELDNNLVTTGLTLTMLSYTLNSVVVVKEGRHRYMSLVVSLVFVILPAYAYNLAAQGNTEVLYKLLFIPTTTRYDKEYSNATIATLNVTMAGLIITLNIIAIVIAKVKARNNETEKKQLKEYSVGQRKRRNVNNEDTNKRHTI</sequence>
<keyword evidence="2" id="KW-1133">Transmembrane helix</keyword>
<feature type="transmembrane region" description="Helical" evidence="2">
    <location>
        <begin position="239"/>
        <end position="266"/>
    </location>
</feature>
<evidence type="ECO:0000313" key="4">
    <source>
        <dbReference type="Proteomes" id="UP001497623"/>
    </source>
</evidence>
<feature type="transmembrane region" description="Helical" evidence="2">
    <location>
        <begin position="362"/>
        <end position="386"/>
    </location>
</feature>
<keyword evidence="4" id="KW-1185">Reference proteome</keyword>
<feature type="transmembrane region" description="Helical" evidence="2">
    <location>
        <begin position="141"/>
        <end position="162"/>
    </location>
</feature>
<dbReference type="Proteomes" id="UP001497623">
    <property type="component" value="Unassembled WGS sequence"/>
</dbReference>
<protein>
    <recommendedName>
        <fullName evidence="5">Gustatory receptor</fullName>
    </recommendedName>
</protein>